<organism evidence="1 2">
    <name type="scientific">Amycolatopsis suaedae</name>
    <dbReference type="NCBI Taxonomy" id="2510978"/>
    <lineage>
        <taxon>Bacteria</taxon>
        <taxon>Bacillati</taxon>
        <taxon>Actinomycetota</taxon>
        <taxon>Actinomycetes</taxon>
        <taxon>Pseudonocardiales</taxon>
        <taxon>Pseudonocardiaceae</taxon>
        <taxon>Amycolatopsis</taxon>
    </lineage>
</organism>
<name>A0A4Q7J0C8_9PSEU</name>
<proteinExistence type="predicted"/>
<dbReference type="OrthoDB" id="3623056at2"/>
<dbReference type="EMBL" id="SFCC01000021">
    <property type="protein sequence ID" value="RZQ59826.1"/>
    <property type="molecule type" value="Genomic_DNA"/>
</dbReference>
<reference evidence="1 2" key="1">
    <citation type="submission" date="2019-02" db="EMBL/GenBank/DDBJ databases">
        <title>Draft genome sequence of Amycolatopsis sp. 8-3EHSu isolated from roots of Suaeda maritima.</title>
        <authorList>
            <person name="Duangmal K."/>
            <person name="Chantavorakit T."/>
        </authorList>
    </citation>
    <scope>NUCLEOTIDE SEQUENCE [LARGE SCALE GENOMIC DNA]</scope>
    <source>
        <strain evidence="1 2">8-3EHSu</strain>
    </source>
</reference>
<evidence type="ECO:0000313" key="1">
    <source>
        <dbReference type="EMBL" id="RZQ59826.1"/>
    </source>
</evidence>
<keyword evidence="2" id="KW-1185">Reference proteome</keyword>
<gene>
    <name evidence="1" type="ORF">EWH70_32440</name>
</gene>
<sequence length="291" mass="32336">MNHVRPCLLGCTNADGIPYRAAPGRQTCPRCGDQLAALLREIGDLYAVLDDPEQLLPTTSGGRGRPGYGSRSPAVDDLIVHTDVRTGETDTGGPGALAVVEQWARQIREDRSVDTPPDQMRATVPAGRITMTRELATLRFHWDWILAQDWVDAFADEMRAVRDQLVRARRLTVPVIRIGTCPITVMTVDRDADPITLPCSATLRVRLGDTEIRCPACHTVWTRDRWHQLGTDWADYASLATQLDIPVTTLRRWCHEDHWATAGTRSRRLVSRADALASYARRHTTPTGNAG</sequence>
<comment type="caution">
    <text evidence="1">The sequence shown here is derived from an EMBL/GenBank/DDBJ whole genome shotgun (WGS) entry which is preliminary data.</text>
</comment>
<accession>A0A4Q7J0C8</accession>
<dbReference type="AlphaFoldDB" id="A0A4Q7J0C8"/>
<evidence type="ECO:0008006" key="3">
    <source>
        <dbReference type="Google" id="ProtNLM"/>
    </source>
</evidence>
<dbReference type="RefSeq" id="WP_130479391.1">
    <property type="nucleotide sequence ID" value="NZ_SFCC01000021.1"/>
</dbReference>
<protein>
    <recommendedName>
        <fullName evidence="3">Helix-turn-helix domain-containing protein</fullName>
    </recommendedName>
</protein>
<evidence type="ECO:0000313" key="2">
    <source>
        <dbReference type="Proteomes" id="UP000292003"/>
    </source>
</evidence>
<dbReference type="Proteomes" id="UP000292003">
    <property type="component" value="Unassembled WGS sequence"/>
</dbReference>